<evidence type="ECO:0000256" key="7">
    <source>
        <dbReference type="ARBA" id="ARBA00023077"/>
    </source>
</evidence>
<feature type="domain" description="TonB-dependent receptor-like beta-barrel" evidence="14">
    <location>
        <begin position="227"/>
        <end position="638"/>
    </location>
</feature>
<comment type="subcellular location">
    <subcellularLocation>
        <location evidence="1 11">Cell outer membrane</location>
        <topology evidence="1 11">Multi-pass membrane protein</topology>
    </subcellularLocation>
</comment>
<dbReference type="SUPFAM" id="SSF56935">
    <property type="entry name" value="Porins"/>
    <property type="match status" value="1"/>
</dbReference>
<accession>A0A379ZDJ4</accession>
<dbReference type="Pfam" id="PF00593">
    <property type="entry name" value="TonB_dep_Rec_b-barrel"/>
    <property type="match status" value="1"/>
</dbReference>
<evidence type="ECO:0000259" key="15">
    <source>
        <dbReference type="Pfam" id="PF07715"/>
    </source>
</evidence>
<feature type="signal peptide" evidence="13">
    <location>
        <begin position="1"/>
        <end position="22"/>
    </location>
</feature>
<feature type="chain" id="PRO_5016706101" evidence="13">
    <location>
        <begin position="23"/>
        <end position="664"/>
    </location>
</feature>
<evidence type="ECO:0000256" key="4">
    <source>
        <dbReference type="ARBA" id="ARBA00022452"/>
    </source>
</evidence>
<dbReference type="InterPro" id="IPR037066">
    <property type="entry name" value="Plug_dom_sf"/>
</dbReference>
<keyword evidence="10 11" id="KW-0998">Cell outer membrane</keyword>
<comment type="similarity">
    <text evidence="2">Belongs to the TonB-dependent receptor family. Hemoglobin/haptoglobin binding protein subfamily.</text>
</comment>
<dbReference type="InterPro" id="IPR036942">
    <property type="entry name" value="Beta-barrel_TonB_sf"/>
</dbReference>
<dbReference type="GO" id="GO:0044718">
    <property type="term" value="P:siderophore transmembrane transport"/>
    <property type="evidence" value="ECO:0007669"/>
    <property type="project" value="TreeGrafter"/>
</dbReference>
<evidence type="ECO:0000313" key="17">
    <source>
        <dbReference type="Proteomes" id="UP000255061"/>
    </source>
</evidence>
<dbReference type="Proteomes" id="UP000255061">
    <property type="component" value="Unassembled WGS sequence"/>
</dbReference>
<keyword evidence="9" id="KW-0675">Receptor</keyword>
<evidence type="ECO:0000256" key="13">
    <source>
        <dbReference type="SAM" id="SignalP"/>
    </source>
</evidence>
<sequence>MRYKKIYLPLLIAMGISHPLIANEIAQNQLTDNNPERITIWGSAVADTSARIDQKTIEKLGKNNVANALSTIPGVSLQKSGSRNELQVRVRGFDNRQVPVFYDGIPIYIPYDGNLDLGRFLTSNLDSIEVSKGYTSLLQGPNQMGGSINLTTHKPTETLEASAGYRQGFTRNKTNAYDANASLSMSNDLGYLQFSGSQLKQDYLGLPYGTDNDIAGSDGELINSAADDKRGIVKLGFTPNADDEYVFTYINQNSEKNNPPYAGTSPQKSRYWQWPEYDKESYYYQGTTKLGDIFTLKSRVYHDNFVNTLMMYNSLKDLNNKNGSYSHYDDYSNGAGLQLAAEVRQQDQLAFAIHWKEDIHREKDDPIGDYDRFKDRTISASTEYQWAVDEKLNIVAGISYDKRTSLQAMQFENNGSITEYDDNDQNAFNWQAMAKYQIRQQDYLSVSFSDRSRFPTLKERYTTSKPSTGQVAIVNPHLDAERARSIDITYNGLFNDDWSYEASIYYNRVDDAIQAVNIDANTLQNRNIGQVDYSGVDIGLKGRINSIAEMGLSYSYTNSDVKSGQIGEITGLPTQMANAWITVTPWEPIGITLAEEARSSNYSNSDASQVAAGFAITNIRVDYTASENVKLNASVNNLFDHSYEYSEGFIEQGLNYWLGVEVKI</sequence>
<evidence type="ECO:0000256" key="3">
    <source>
        <dbReference type="ARBA" id="ARBA00022448"/>
    </source>
</evidence>
<dbReference type="PROSITE" id="PS52016">
    <property type="entry name" value="TONB_DEPENDENT_REC_3"/>
    <property type="match status" value="1"/>
</dbReference>
<keyword evidence="7 12" id="KW-0798">TonB box</keyword>
<protein>
    <submittedName>
        <fullName evidence="16">Outer membrane cobalamin translocator</fullName>
    </submittedName>
</protein>
<evidence type="ECO:0000256" key="1">
    <source>
        <dbReference type="ARBA" id="ARBA00004571"/>
    </source>
</evidence>
<evidence type="ECO:0000256" key="6">
    <source>
        <dbReference type="ARBA" id="ARBA00022729"/>
    </source>
</evidence>
<dbReference type="PANTHER" id="PTHR30069">
    <property type="entry name" value="TONB-DEPENDENT OUTER MEMBRANE RECEPTOR"/>
    <property type="match status" value="1"/>
</dbReference>
<dbReference type="GO" id="GO:0015344">
    <property type="term" value="F:siderophore uptake transmembrane transporter activity"/>
    <property type="evidence" value="ECO:0007669"/>
    <property type="project" value="TreeGrafter"/>
</dbReference>
<evidence type="ECO:0000256" key="5">
    <source>
        <dbReference type="ARBA" id="ARBA00022692"/>
    </source>
</evidence>
<feature type="domain" description="TonB-dependent receptor plug" evidence="15">
    <location>
        <begin position="50"/>
        <end position="146"/>
    </location>
</feature>
<keyword evidence="6 13" id="KW-0732">Signal</keyword>
<dbReference type="InterPro" id="IPR012910">
    <property type="entry name" value="Plug_dom"/>
</dbReference>
<dbReference type="InterPro" id="IPR000531">
    <property type="entry name" value="Beta-barrel_TonB"/>
</dbReference>
<keyword evidence="5 11" id="KW-0812">Transmembrane</keyword>
<organism evidence="16 17">
    <name type="scientific">Shewanella morhuae</name>
    <dbReference type="NCBI Taxonomy" id="365591"/>
    <lineage>
        <taxon>Bacteria</taxon>
        <taxon>Pseudomonadati</taxon>
        <taxon>Pseudomonadota</taxon>
        <taxon>Gammaproteobacteria</taxon>
        <taxon>Alteromonadales</taxon>
        <taxon>Shewanellaceae</taxon>
        <taxon>Shewanella</taxon>
    </lineage>
</organism>
<dbReference type="InterPro" id="IPR039426">
    <property type="entry name" value="TonB-dep_rcpt-like"/>
</dbReference>
<dbReference type="Gene3D" id="2.170.130.10">
    <property type="entry name" value="TonB-dependent receptor, plug domain"/>
    <property type="match status" value="1"/>
</dbReference>
<evidence type="ECO:0000256" key="12">
    <source>
        <dbReference type="RuleBase" id="RU003357"/>
    </source>
</evidence>
<dbReference type="EMBL" id="UGYV01000001">
    <property type="protein sequence ID" value="SUI59517.1"/>
    <property type="molecule type" value="Genomic_DNA"/>
</dbReference>
<dbReference type="AlphaFoldDB" id="A0A379ZDJ4"/>
<evidence type="ECO:0000256" key="8">
    <source>
        <dbReference type="ARBA" id="ARBA00023136"/>
    </source>
</evidence>
<keyword evidence="3 11" id="KW-0813">Transport</keyword>
<name>A0A379ZDJ4_9GAMM</name>
<keyword evidence="4 11" id="KW-1134">Transmembrane beta strand</keyword>
<evidence type="ECO:0000259" key="14">
    <source>
        <dbReference type="Pfam" id="PF00593"/>
    </source>
</evidence>
<reference evidence="16 17" key="1">
    <citation type="submission" date="2018-06" db="EMBL/GenBank/DDBJ databases">
        <authorList>
            <consortium name="Pathogen Informatics"/>
            <person name="Doyle S."/>
        </authorList>
    </citation>
    <scope>NUCLEOTIDE SEQUENCE [LARGE SCALE GENOMIC DNA]</scope>
    <source>
        <strain evidence="16 17">NCTC10736</strain>
    </source>
</reference>
<proteinExistence type="inferred from homology"/>
<evidence type="ECO:0000256" key="11">
    <source>
        <dbReference type="PROSITE-ProRule" id="PRU01360"/>
    </source>
</evidence>
<dbReference type="GO" id="GO:0009279">
    <property type="term" value="C:cell outer membrane"/>
    <property type="evidence" value="ECO:0007669"/>
    <property type="project" value="UniProtKB-SubCell"/>
</dbReference>
<dbReference type="PANTHER" id="PTHR30069:SF29">
    <property type="entry name" value="HEMOGLOBIN AND HEMOGLOBIN-HAPTOGLOBIN-BINDING PROTEIN 1-RELATED"/>
    <property type="match status" value="1"/>
</dbReference>
<evidence type="ECO:0000313" key="16">
    <source>
        <dbReference type="EMBL" id="SUI59517.1"/>
    </source>
</evidence>
<dbReference type="Gene3D" id="2.40.170.20">
    <property type="entry name" value="TonB-dependent receptor, beta-barrel domain"/>
    <property type="match status" value="1"/>
</dbReference>
<evidence type="ECO:0000256" key="10">
    <source>
        <dbReference type="ARBA" id="ARBA00023237"/>
    </source>
</evidence>
<gene>
    <name evidence="16" type="primary">btuB_1</name>
    <name evidence="16" type="ORF">NCTC10736_00130</name>
</gene>
<evidence type="ECO:0000256" key="2">
    <source>
        <dbReference type="ARBA" id="ARBA00008143"/>
    </source>
</evidence>
<keyword evidence="8 11" id="KW-0472">Membrane</keyword>
<dbReference type="Pfam" id="PF07715">
    <property type="entry name" value="Plug"/>
    <property type="match status" value="1"/>
</dbReference>
<dbReference type="RefSeq" id="WP_115405206.1">
    <property type="nucleotide sequence ID" value="NZ_BPFE01000009.1"/>
</dbReference>
<evidence type="ECO:0000256" key="9">
    <source>
        <dbReference type="ARBA" id="ARBA00023170"/>
    </source>
</evidence>